<dbReference type="PANTHER" id="PTHR13464:SF0">
    <property type="entry name" value="SAP30-BINDING PROTEIN"/>
    <property type="match status" value="1"/>
</dbReference>
<feature type="compositionally biased region" description="Low complexity" evidence="1">
    <location>
        <begin position="357"/>
        <end position="367"/>
    </location>
</feature>
<gene>
    <name evidence="2" type="ORF">RB653_004113</name>
</gene>
<sequence length="381" mass="43755">MSLLCAYSDSEDESDENKINIKGDNDNNEAEEEEDKLSISKVTEKPYGLLVTEETTKIDESDEGEDYNYKDDNNENQENDNNSNGNNNENADEMSYQIADTESDKLNHCHTIIHTILENKEPQPKELLEPDTPSRLQSPAYVSTPPHSKDPNFHNLSPSLSRPTTTETILKSKKKQIIDTSFIPEVPKDSEVDLELKEKIFRYHKMKQNGISINQSLRSSQSFKNPSVIEKLIAFCEIDELGSNYPLSQFNPHSYSIDDYYKPLNEKQRKMDEKREFERINRMKIDFVQSEINTNNGNNDNNNSNIVNPTPTSASAPKKKYNKWEKEKHKQKQLQQQKSKATFISAAPSIVKKRENPTPTNTTSTTNKSESLMKRFRTNGF</sequence>
<protein>
    <submittedName>
        <fullName evidence="2">Uncharacterized protein</fullName>
    </submittedName>
</protein>
<reference evidence="2 3" key="1">
    <citation type="submission" date="2023-11" db="EMBL/GenBank/DDBJ databases">
        <title>Dfirmibasis_genome.</title>
        <authorList>
            <person name="Edelbroek B."/>
            <person name="Kjellin J."/>
            <person name="Jerlstrom-Hultqvist J."/>
            <person name="Soderbom F."/>
        </authorList>
    </citation>
    <scope>NUCLEOTIDE SEQUENCE [LARGE SCALE GENOMIC DNA]</scope>
    <source>
        <strain evidence="2 3">TNS-C-14</strain>
    </source>
</reference>
<feature type="region of interest" description="Disordered" evidence="1">
    <location>
        <begin position="292"/>
        <end position="381"/>
    </location>
</feature>
<organism evidence="2 3">
    <name type="scientific">Dictyostelium firmibasis</name>
    <dbReference type="NCBI Taxonomy" id="79012"/>
    <lineage>
        <taxon>Eukaryota</taxon>
        <taxon>Amoebozoa</taxon>
        <taxon>Evosea</taxon>
        <taxon>Eumycetozoa</taxon>
        <taxon>Dictyostelia</taxon>
        <taxon>Dictyosteliales</taxon>
        <taxon>Dictyosteliaceae</taxon>
        <taxon>Dictyostelium</taxon>
    </lineage>
</organism>
<dbReference type="PANTHER" id="PTHR13464">
    <property type="entry name" value="TRANSCRIPTIONAL REGULATOR PROTEIN HCNGP"/>
    <property type="match status" value="1"/>
</dbReference>
<feature type="compositionally biased region" description="Low complexity" evidence="1">
    <location>
        <begin position="293"/>
        <end position="308"/>
    </location>
</feature>
<feature type="compositionally biased region" description="Basic and acidic residues" evidence="1">
    <location>
        <begin position="117"/>
        <end position="128"/>
    </location>
</feature>
<evidence type="ECO:0000256" key="1">
    <source>
        <dbReference type="SAM" id="MobiDB-lite"/>
    </source>
</evidence>
<feature type="compositionally biased region" description="Basic and acidic residues" evidence="1">
    <location>
        <begin position="16"/>
        <end position="25"/>
    </location>
</feature>
<feature type="region of interest" description="Disordered" evidence="1">
    <location>
        <begin position="1"/>
        <end position="91"/>
    </location>
</feature>
<feature type="compositionally biased region" description="Polar residues" evidence="1">
    <location>
        <begin position="154"/>
        <end position="164"/>
    </location>
</feature>
<feature type="compositionally biased region" description="Acidic residues" evidence="1">
    <location>
        <begin position="26"/>
        <end position="35"/>
    </location>
</feature>
<dbReference type="InterPro" id="IPR012479">
    <property type="entry name" value="SAP30BP"/>
</dbReference>
<feature type="region of interest" description="Disordered" evidence="1">
    <location>
        <begin position="116"/>
        <end position="164"/>
    </location>
</feature>
<accession>A0AAN7UIQ2</accession>
<evidence type="ECO:0000313" key="3">
    <source>
        <dbReference type="Proteomes" id="UP001344447"/>
    </source>
</evidence>
<dbReference type="Proteomes" id="UP001344447">
    <property type="component" value="Unassembled WGS sequence"/>
</dbReference>
<dbReference type="GO" id="GO:0006355">
    <property type="term" value="P:regulation of DNA-templated transcription"/>
    <property type="evidence" value="ECO:0007669"/>
    <property type="project" value="InterPro"/>
</dbReference>
<dbReference type="AlphaFoldDB" id="A0AAN7UIQ2"/>
<dbReference type="EMBL" id="JAVFKY010000001">
    <property type="protein sequence ID" value="KAK5582528.1"/>
    <property type="molecule type" value="Genomic_DNA"/>
</dbReference>
<evidence type="ECO:0000313" key="2">
    <source>
        <dbReference type="EMBL" id="KAK5582528.1"/>
    </source>
</evidence>
<keyword evidence="3" id="KW-1185">Reference proteome</keyword>
<feature type="compositionally biased region" description="Low complexity" evidence="1">
    <location>
        <begin position="79"/>
        <end position="89"/>
    </location>
</feature>
<comment type="caution">
    <text evidence="2">The sequence shown here is derived from an EMBL/GenBank/DDBJ whole genome shotgun (WGS) entry which is preliminary data.</text>
</comment>
<name>A0AAN7UIQ2_9MYCE</name>
<proteinExistence type="predicted"/>
<dbReference type="GO" id="GO:0005634">
    <property type="term" value="C:nucleus"/>
    <property type="evidence" value="ECO:0007669"/>
    <property type="project" value="TreeGrafter"/>
</dbReference>
<dbReference type="Pfam" id="PF07818">
    <property type="entry name" value="HCNGP"/>
    <property type="match status" value="1"/>
</dbReference>